<name>A0A059EX51_9MICR</name>
<feature type="domain" description="ISXO2-like transposase" evidence="1">
    <location>
        <begin position="114"/>
        <end position="263"/>
    </location>
</feature>
<dbReference type="InterPro" id="IPR024445">
    <property type="entry name" value="Tnp_ISXO2-like"/>
</dbReference>
<dbReference type="EMBL" id="KK365274">
    <property type="protein sequence ID" value="KCZ79447.1"/>
    <property type="molecule type" value="Genomic_DNA"/>
</dbReference>
<accession>A0A059EX51</accession>
<feature type="non-terminal residue" evidence="2">
    <location>
        <position position="1"/>
    </location>
</feature>
<dbReference type="AlphaFoldDB" id="A0A059EX51"/>
<dbReference type="PANTHER" id="PTHR47163">
    <property type="entry name" value="DDE_TNP_IS1595 DOMAIN-CONTAINING PROTEIN"/>
    <property type="match status" value="1"/>
</dbReference>
<gene>
    <name evidence="2" type="ORF">H312_03162</name>
</gene>
<dbReference type="Proteomes" id="UP000030655">
    <property type="component" value="Unassembled WGS sequence"/>
</dbReference>
<organism evidence="2 3">
    <name type="scientific">Anncaliia algerae PRA339</name>
    <dbReference type="NCBI Taxonomy" id="1288291"/>
    <lineage>
        <taxon>Eukaryota</taxon>
        <taxon>Fungi</taxon>
        <taxon>Fungi incertae sedis</taxon>
        <taxon>Microsporidia</taxon>
        <taxon>Tubulinosematoidea</taxon>
        <taxon>Tubulinosematidae</taxon>
        <taxon>Anncaliia</taxon>
    </lineage>
</organism>
<sequence length="286" mass="33211">SNESSVEFLLDNNVINESKICVKCNGISKLNIYTQRQKKRVIYRCNKKGCQAKIPLISTKLSLNDFIFLVYAILINLSYYQIRNLIQVSDVTISRLKKLVRNSFKVYDSKNFIALGGNKITVECDETVISRRGIIRNPTSMDDSRRDTVWILGAIENTDERDFFLSRIPNRTVATLTNVLEGRIRVNSIFFTDGYPSYPAVAENLSLQHHIVNHSEGFVNEDGIHTNNIEGFWSFLKLEMRRQGGVLRNNIDEWLADFTFRKRYLKNYDFNTVKNIYIEILKIIFN</sequence>
<reference evidence="3" key="1">
    <citation type="submission" date="2013-02" db="EMBL/GenBank/DDBJ databases">
        <authorList>
            <consortium name="The Broad Institute Genome Sequencing Platform"/>
            <person name="Cuomo C."/>
            <person name="Becnel J."/>
            <person name="Sanscrainte N."/>
            <person name="Walker B."/>
            <person name="Young S.K."/>
            <person name="Zeng Q."/>
            <person name="Gargeya S."/>
            <person name="Fitzgerald M."/>
            <person name="Haas B."/>
            <person name="Abouelleil A."/>
            <person name="Alvarado L."/>
            <person name="Arachchi H.M."/>
            <person name="Berlin A.M."/>
            <person name="Chapman S.B."/>
            <person name="Dewar J."/>
            <person name="Goldberg J."/>
            <person name="Griggs A."/>
            <person name="Gujja S."/>
            <person name="Hansen M."/>
            <person name="Howarth C."/>
            <person name="Imamovic A."/>
            <person name="Larimer J."/>
            <person name="McCowan C."/>
            <person name="Murphy C."/>
            <person name="Neiman D."/>
            <person name="Pearson M."/>
            <person name="Priest M."/>
            <person name="Roberts A."/>
            <person name="Saif S."/>
            <person name="Shea T."/>
            <person name="Sisk P."/>
            <person name="Sykes S."/>
            <person name="Wortman J."/>
            <person name="Nusbaum C."/>
            <person name="Birren B."/>
        </authorList>
    </citation>
    <scope>NUCLEOTIDE SEQUENCE [LARGE SCALE GENOMIC DNA]</scope>
    <source>
        <strain evidence="3">PRA339</strain>
    </source>
</reference>
<dbReference type="HOGENOM" id="CLU_044348_0_0_1"/>
<dbReference type="SMART" id="SM01126">
    <property type="entry name" value="DDE_Tnp_IS1595"/>
    <property type="match status" value="1"/>
</dbReference>
<dbReference type="VEuPathDB" id="MicrosporidiaDB:H312_03162"/>
<evidence type="ECO:0000259" key="1">
    <source>
        <dbReference type="SMART" id="SM01126"/>
    </source>
</evidence>
<dbReference type="NCBIfam" id="NF033547">
    <property type="entry name" value="transpos_IS1595"/>
    <property type="match status" value="1"/>
</dbReference>
<proteinExistence type="predicted"/>
<protein>
    <recommendedName>
        <fullName evidence="1">ISXO2-like transposase domain-containing protein</fullName>
    </recommendedName>
</protein>
<keyword evidence="3" id="KW-1185">Reference proteome</keyword>
<evidence type="ECO:0000313" key="3">
    <source>
        <dbReference type="Proteomes" id="UP000030655"/>
    </source>
</evidence>
<reference evidence="2 3" key="2">
    <citation type="submission" date="2014-03" db="EMBL/GenBank/DDBJ databases">
        <title>The Genome Sequence of Anncaliia algerae insect isolate PRA339.</title>
        <authorList>
            <consortium name="The Broad Institute Genome Sequencing Platform"/>
            <consortium name="The Broad Institute Genome Sequencing Center for Infectious Disease"/>
            <person name="Cuomo C."/>
            <person name="Becnel J."/>
            <person name="Sanscrainte N."/>
            <person name="Walker B."/>
            <person name="Young S.K."/>
            <person name="Zeng Q."/>
            <person name="Gargeya S."/>
            <person name="Fitzgerald M."/>
            <person name="Haas B."/>
            <person name="Abouelleil A."/>
            <person name="Alvarado L."/>
            <person name="Arachchi H.M."/>
            <person name="Berlin A.M."/>
            <person name="Chapman S.B."/>
            <person name="Dewar J."/>
            <person name="Goldberg J."/>
            <person name="Griggs A."/>
            <person name="Gujja S."/>
            <person name="Hansen M."/>
            <person name="Howarth C."/>
            <person name="Imamovic A."/>
            <person name="Larimer J."/>
            <person name="McCowan C."/>
            <person name="Murphy C."/>
            <person name="Neiman D."/>
            <person name="Pearson M."/>
            <person name="Priest M."/>
            <person name="Roberts A."/>
            <person name="Saif S."/>
            <person name="Shea T."/>
            <person name="Sisk P."/>
            <person name="Sykes S."/>
            <person name="Wortman J."/>
            <person name="Nusbaum C."/>
            <person name="Birren B."/>
        </authorList>
    </citation>
    <scope>NUCLEOTIDE SEQUENCE [LARGE SCALE GENOMIC DNA]</scope>
    <source>
        <strain evidence="2 3">PRA339</strain>
    </source>
</reference>
<dbReference type="Pfam" id="PF12762">
    <property type="entry name" value="DDE_Tnp_IS1595"/>
    <property type="match status" value="1"/>
</dbReference>
<dbReference type="InterPro" id="IPR053164">
    <property type="entry name" value="IS1016-like_transposase"/>
</dbReference>
<dbReference type="OrthoDB" id="2192972at2759"/>
<evidence type="ECO:0000313" key="2">
    <source>
        <dbReference type="EMBL" id="KCZ79447.1"/>
    </source>
</evidence>
<dbReference type="PANTHER" id="PTHR47163:SF2">
    <property type="entry name" value="SI:DKEY-17M8.2"/>
    <property type="match status" value="1"/>
</dbReference>